<feature type="region of interest" description="Disordered" evidence="1">
    <location>
        <begin position="1"/>
        <end position="21"/>
    </location>
</feature>
<comment type="caution">
    <text evidence="2">The sequence shown here is derived from an EMBL/GenBank/DDBJ whole genome shotgun (WGS) entry which is preliminary data.</text>
</comment>
<dbReference type="Proteomes" id="UP000828390">
    <property type="component" value="Unassembled WGS sequence"/>
</dbReference>
<dbReference type="AlphaFoldDB" id="A0A9D4BN63"/>
<feature type="region of interest" description="Disordered" evidence="1">
    <location>
        <begin position="50"/>
        <end position="70"/>
    </location>
</feature>
<protein>
    <submittedName>
        <fullName evidence="2">Uncharacterized protein</fullName>
    </submittedName>
</protein>
<reference evidence="2" key="2">
    <citation type="submission" date="2020-11" db="EMBL/GenBank/DDBJ databases">
        <authorList>
            <person name="McCartney M.A."/>
            <person name="Auch B."/>
            <person name="Kono T."/>
            <person name="Mallez S."/>
            <person name="Becker A."/>
            <person name="Gohl D.M."/>
            <person name="Silverstein K.A.T."/>
            <person name="Koren S."/>
            <person name="Bechman K.B."/>
            <person name="Herman A."/>
            <person name="Abrahante J.E."/>
            <person name="Garbe J."/>
        </authorList>
    </citation>
    <scope>NUCLEOTIDE SEQUENCE</scope>
    <source>
        <strain evidence="2">Duluth1</strain>
        <tissue evidence="2">Whole animal</tissue>
    </source>
</reference>
<proteinExistence type="predicted"/>
<reference evidence="2" key="1">
    <citation type="journal article" date="2019" name="bioRxiv">
        <title>The Genome of the Zebra Mussel, Dreissena polymorpha: A Resource for Invasive Species Research.</title>
        <authorList>
            <person name="McCartney M.A."/>
            <person name="Auch B."/>
            <person name="Kono T."/>
            <person name="Mallez S."/>
            <person name="Zhang Y."/>
            <person name="Obille A."/>
            <person name="Becker A."/>
            <person name="Abrahante J.E."/>
            <person name="Garbe J."/>
            <person name="Badalamenti J.P."/>
            <person name="Herman A."/>
            <person name="Mangelson H."/>
            <person name="Liachko I."/>
            <person name="Sullivan S."/>
            <person name="Sone E.D."/>
            <person name="Koren S."/>
            <person name="Silverstein K.A.T."/>
            <person name="Beckman K.B."/>
            <person name="Gohl D.M."/>
        </authorList>
    </citation>
    <scope>NUCLEOTIDE SEQUENCE</scope>
    <source>
        <strain evidence="2">Duluth1</strain>
        <tissue evidence="2">Whole animal</tissue>
    </source>
</reference>
<evidence type="ECO:0000313" key="2">
    <source>
        <dbReference type="EMBL" id="KAH3700966.1"/>
    </source>
</evidence>
<gene>
    <name evidence="2" type="ORF">DPMN_075948</name>
</gene>
<sequence length="70" mass="8145">MTPTRLIHDDHSTIFPSSARSSRPIRELCTISARPSGPQLDRHQIFTRPERDGRTKRSQITREEVERIGY</sequence>
<name>A0A9D4BN63_DREPO</name>
<organism evidence="2 3">
    <name type="scientific">Dreissena polymorpha</name>
    <name type="common">Zebra mussel</name>
    <name type="synonym">Mytilus polymorpha</name>
    <dbReference type="NCBI Taxonomy" id="45954"/>
    <lineage>
        <taxon>Eukaryota</taxon>
        <taxon>Metazoa</taxon>
        <taxon>Spiralia</taxon>
        <taxon>Lophotrochozoa</taxon>
        <taxon>Mollusca</taxon>
        <taxon>Bivalvia</taxon>
        <taxon>Autobranchia</taxon>
        <taxon>Heteroconchia</taxon>
        <taxon>Euheterodonta</taxon>
        <taxon>Imparidentia</taxon>
        <taxon>Neoheterodontei</taxon>
        <taxon>Myida</taxon>
        <taxon>Dreissenoidea</taxon>
        <taxon>Dreissenidae</taxon>
        <taxon>Dreissena</taxon>
    </lineage>
</organism>
<accession>A0A9D4BN63</accession>
<feature type="compositionally biased region" description="Basic and acidic residues" evidence="1">
    <location>
        <begin position="1"/>
        <end position="12"/>
    </location>
</feature>
<evidence type="ECO:0000256" key="1">
    <source>
        <dbReference type="SAM" id="MobiDB-lite"/>
    </source>
</evidence>
<evidence type="ECO:0000313" key="3">
    <source>
        <dbReference type="Proteomes" id="UP000828390"/>
    </source>
</evidence>
<dbReference type="EMBL" id="JAIWYP010000015">
    <property type="protein sequence ID" value="KAH3700966.1"/>
    <property type="molecule type" value="Genomic_DNA"/>
</dbReference>
<keyword evidence="3" id="KW-1185">Reference proteome</keyword>